<dbReference type="GO" id="GO:0042803">
    <property type="term" value="F:protein homodimerization activity"/>
    <property type="evidence" value="ECO:0007669"/>
    <property type="project" value="InterPro"/>
</dbReference>
<dbReference type="InterPro" id="IPR009012">
    <property type="entry name" value="GrpE_head"/>
</dbReference>
<dbReference type="FunFam" id="2.30.22.10:FF:000001">
    <property type="entry name" value="Protein GrpE"/>
    <property type="match status" value="1"/>
</dbReference>
<organism evidence="11 12">
    <name type="scientific">Methanobrevibacter olleyae</name>
    <dbReference type="NCBI Taxonomy" id="294671"/>
    <lineage>
        <taxon>Archaea</taxon>
        <taxon>Methanobacteriati</taxon>
        <taxon>Methanobacteriota</taxon>
        <taxon>Methanomada group</taxon>
        <taxon>Methanobacteria</taxon>
        <taxon>Methanobacteriales</taxon>
        <taxon>Methanobacteriaceae</taxon>
        <taxon>Methanobrevibacter</taxon>
    </lineage>
</organism>
<evidence type="ECO:0000256" key="2">
    <source>
        <dbReference type="ARBA" id="ARBA00009054"/>
    </source>
</evidence>
<feature type="compositionally biased region" description="Acidic residues" evidence="10">
    <location>
        <begin position="36"/>
        <end position="55"/>
    </location>
</feature>
<dbReference type="Gene3D" id="2.30.22.10">
    <property type="entry name" value="Head domain of nucleotide exchange factor GrpE"/>
    <property type="match status" value="1"/>
</dbReference>
<dbReference type="Pfam" id="PF01025">
    <property type="entry name" value="GrpE"/>
    <property type="match status" value="1"/>
</dbReference>
<dbReference type="SUPFAM" id="SSF58014">
    <property type="entry name" value="Coiled-coil domain of nucleotide exchange factor GrpE"/>
    <property type="match status" value="1"/>
</dbReference>
<evidence type="ECO:0000256" key="7">
    <source>
        <dbReference type="HAMAP-Rule" id="MF_01151"/>
    </source>
</evidence>
<comment type="function">
    <text evidence="7 8">Participates actively in the response to hyperosmotic and heat shock by preventing the aggregation of stress-denatured proteins, in association with DnaK and GrpE. It is the nucleotide exchange factor for DnaK and may function as a thermosensor. Unfolded proteins bind initially to DnaJ; upon interaction with the DnaJ-bound protein, DnaK hydrolyzes its bound ATP, resulting in the formation of a stable complex. GrpE releases ADP from DnaK; ATP binding to DnaK triggers the release of the substrate protein, thus completing the reaction cycle. Several rounds of ATP-dependent interactions between DnaJ, DnaK and GrpE are required for fully efficient folding.</text>
</comment>
<comment type="subcellular location">
    <subcellularLocation>
        <location evidence="1 7">Cytoplasm</location>
    </subcellularLocation>
</comment>
<evidence type="ECO:0000256" key="4">
    <source>
        <dbReference type="ARBA" id="ARBA00022490"/>
    </source>
</evidence>
<evidence type="ECO:0000256" key="5">
    <source>
        <dbReference type="ARBA" id="ARBA00023016"/>
    </source>
</evidence>
<protein>
    <recommendedName>
        <fullName evidence="7 8">Protein GrpE</fullName>
    </recommendedName>
    <alternativeName>
        <fullName evidence="7">HSP-70 cofactor</fullName>
    </alternativeName>
</protein>
<dbReference type="InterPro" id="IPR000740">
    <property type="entry name" value="GrpE"/>
</dbReference>
<dbReference type="GO" id="GO:0051087">
    <property type="term" value="F:protein-folding chaperone binding"/>
    <property type="evidence" value="ECO:0007669"/>
    <property type="project" value="InterPro"/>
</dbReference>
<evidence type="ECO:0000256" key="8">
    <source>
        <dbReference type="RuleBase" id="RU000639"/>
    </source>
</evidence>
<evidence type="ECO:0000313" key="12">
    <source>
        <dbReference type="Proteomes" id="UP000732619"/>
    </source>
</evidence>
<dbReference type="PANTHER" id="PTHR21237">
    <property type="entry name" value="GRPE PROTEIN"/>
    <property type="match status" value="1"/>
</dbReference>
<dbReference type="PROSITE" id="PS01071">
    <property type="entry name" value="GRPE"/>
    <property type="match status" value="1"/>
</dbReference>
<evidence type="ECO:0000256" key="10">
    <source>
        <dbReference type="SAM" id="MobiDB-lite"/>
    </source>
</evidence>
<dbReference type="HAMAP" id="MF_01151">
    <property type="entry name" value="GrpE"/>
    <property type="match status" value="1"/>
</dbReference>
<evidence type="ECO:0000256" key="1">
    <source>
        <dbReference type="ARBA" id="ARBA00004496"/>
    </source>
</evidence>
<evidence type="ECO:0000256" key="3">
    <source>
        <dbReference type="ARBA" id="ARBA00011738"/>
    </source>
</evidence>
<evidence type="ECO:0000256" key="6">
    <source>
        <dbReference type="ARBA" id="ARBA00023186"/>
    </source>
</evidence>
<dbReference type="PANTHER" id="PTHR21237:SF23">
    <property type="entry name" value="GRPE PROTEIN HOMOLOG, MITOCHONDRIAL"/>
    <property type="match status" value="1"/>
</dbReference>
<name>A0A8T3VM38_METOL</name>
<evidence type="ECO:0000313" key="11">
    <source>
        <dbReference type="EMBL" id="MBE6512302.1"/>
    </source>
</evidence>
<feature type="region of interest" description="Disordered" evidence="10">
    <location>
        <begin position="1"/>
        <end position="64"/>
    </location>
</feature>
<gene>
    <name evidence="7" type="primary">grpE</name>
    <name evidence="11" type="ORF">E7Z75_04000</name>
</gene>
<comment type="similarity">
    <text evidence="2 7 9">Belongs to the GrpE family.</text>
</comment>
<dbReference type="EMBL" id="SUTG01000013">
    <property type="protein sequence ID" value="MBE6512302.1"/>
    <property type="molecule type" value="Genomic_DNA"/>
</dbReference>
<dbReference type="Proteomes" id="UP000732619">
    <property type="component" value="Unassembled WGS sequence"/>
</dbReference>
<dbReference type="GO" id="GO:0006457">
    <property type="term" value="P:protein folding"/>
    <property type="evidence" value="ECO:0007669"/>
    <property type="project" value="InterPro"/>
</dbReference>
<dbReference type="GO" id="GO:0005737">
    <property type="term" value="C:cytoplasm"/>
    <property type="evidence" value="ECO:0007669"/>
    <property type="project" value="UniProtKB-SubCell"/>
</dbReference>
<comment type="caution">
    <text evidence="11">The sequence shown here is derived from an EMBL/GenBank/DDBJ whole genome shotgun (WGS) entry which is preliminary data.</text>
</comment>
<dbReference type="GO" id="GO:0000774">
    <property type="term" value="F:adenyl-nucleotide exchange factor activity"/>
    <property type="evidence" value="ECO:0007669"/>
    <property type="project" value="InterPro"/>
</dbReference>
<evidence type="ECO:0000256" key="9">
    <source>
        <dbReference type="RuleBase" id="RU004478"/>
    </source>
</evidence>
<sequence>MAKKNKTKSEEEIDEKDQSKLQDKEESPSESKEESSQDEDGEDEPSKEDESEDSELDKLTKDLERKDEEIIELKSHIQRLQADFDNFRKQGEKQKQDLIRYANEGLIVKFLDIYEDMERALENSSNEEELREGLELIYSKMKNTLEKEGVEEIPAVGEKFDPFKHEALLTVDSPDHENNEIVDELMKGYTLKDKVIKYSKVRVCKKAKKEE</sequence>
<dbReference type="CDD" id="cd00446">
    <property type="entry name" value="GrpE"/>
    <property type="match status" value="1"/>
</dbReference>
<proteinExistence type="inferred from homology"/>
<accession>A0A8T3VM38</accession>
<dbReference type="GO" id="GO:0051082">
    <property type="term" value="F:unfolded protein binding"/>
    <property type="evidence" value="ECO:0007669"/>
    <property type="project" value="TreeGrafter"/>
</dbReference>
<dbReference type="InterPro" id="IPR013805">
    <property type="entry name" value="GrpE_CC"/>
</dbReference>
<keyword evidence="5 7" id="KW-0346">Stress response</keyword>
<dbReference type="AlphaFoldDB" id="A0A8T3VM38"/>
<keyword evidence="4 7" id="KW-0963">Cytoplasm</keyword>
<dbReference type="Gene3D" id="3.90.20.20">
    <property type="match status" value="1"/>
</dbReference>
<reference evidence="11" key="1">
    <citation type="submission" date="2019-04" db="EMBL/GenBank/DDBJ databases">
        <title>Evolution of Biomass-Degrading Anaerobic Consortia Revealed by Metagenomics.</title>
        <authorList>
            <person name="Peng X."/>
        </authorList>
    </citation>
    <scope>NUCLEOTIDE SEQUENCE</scope>
    <source>
        <strain evidence="11">SIG14</strain>
    </source>
</reference>
<feature type="compositionally biased region" description="Basic and acidic residues" evidence="10">
    <location>
        <begin position="16"/>
        <end position="35"/>
    </location>
</feature>
<dbReference type="PRINTS" id="PR00773">
    <property type="entry name" value="GRPEPROTEIN"/>
</dbReference>
<dbReference type="SUPFAM" id="SSF51064">
    <property type="entry name" value="Head domain of nucleotide exchange factor GrpE"/>
    <property type="match status" value="1"/>
</dbReference>
<keyword evidence="6 7" id="KW-0143">Chaperone</keyword>
<comment type="subunit">
    <text evidence="3 7">Homodimer.</text>
</comment>